<dbReference type="Proteomes" id="UP000031036">
    <property type="component" value="Unassembled WGS sequence"/>
</dbReference>
<protein>
    <recommendedName>
        <fullName evidence="2">PH domain-containing protein</fullName>
    </recommendedName>
</protein>
<dbReference type="EMBL" id="JPKZ01000638">
    <property type="protein sequence ID" value="KHN86237.1"/>
    <property type="molecule type" value="Genomic_DNA"/>
</dbReference>
<feature type="region of interest" description="Disordered" evidence="1">
    <location>
        <begin position="27"/>
        <end position="50"/>
    </location>
</feature>
<dbReference type="OrthoDB" id="1854502at2759"/>
<dbReference type="STRING" id="6265.A0A0B2VY51"/>
<comment type="caution">
    <text evidence="3">The sequence shown here is derived from an EMBL/GenBank/DDBJ whole genome shotgun (WGS) entry which is preliminary data.</text>
</comment>
<feature type="domain" description="PH" evidence="2">
    <location>
        <begin position="56"/>
        <end position="113"/>
    </location>
</feature>
<sequence length="113" mass="12456">MVSGLAERGMKMLMNVAGGNGISSTRCFTRPEGMSSNSRGGSISSTCGGDSPFMGAEEKSGWLQKWTNYLKGYRQRWFVLDSHANLSYYSPLNRVSKNWLSISDKEARGDFGL</sequence>
<evidence type="ECO:0000259" key="2">
    <source>
        <dbReference type="PROSITE" id="PS50003"/>
    </source>
</evidence>
<dbReference type="Pfam" id="PF00169">
    <property type="entry name" value="PH"/>
    <property type="match status" value="1"/>
</dbReference>
<feature type="compositionally biased region" description="Low complexity" evidence="1">
    <location>
        <begin position="33"/>
        <end position="45"/>
    </location>
</feature>
<organism evidence="3 4">
    <name type="scientific">Toxocara canis</name>
    <name type="common">Canine roundworm</name>
    <dbReference type="NCBI Taxonomy" id="6265"/>
    <lineage>
        <taxon>Eukaryota</taxon>
        <taxon>Metazoa</taxon>
        <taxon>Ecdysozoa</taxon>
        <taxon>Nematoda</taxon>
        <taxon>Chromadorea</taxon>
        <taxon>Rhabditida</taxon>
        <taxon>Spirurina</taxon>
        <taxon>Ascaridomorpha</taxon>
        <taxon>Ascaridoidea</taxon>
        <taxon>Toxocaridae</taxon>
        <taxon>Toxocara</taxon>
    </lineage>
</organism>
<evidence type="ECO:0000313" key="3">
    <source>
        <dbReference type="EMBL" id="KHN86237.1"/>
    </source>
</evidence>
<keyword evidence="4" id="KW-1185">Reference proteome</keyword>
<dbReference type="InterPro" id="IPR001849">
    <property type="entry name" value="PH_domain"/>
</dbReference>
<proteinExistence type="predicted"/>
<dbReference type="Gene3D" id="2.30.29.30">
    <property type="entry name" value="Pleckstrin-homology domain (PH domain)/Phosphotyrosine-binding domain (PTB)"/>
    <property type="match status" value="1"/>
</dbReference>
<dbReference type="AlphaFoldDB" id="A0A0B2VY51"/>
<evidence type="ECO:0000256" key="1">
    <source>
        <dbReference type="SAM" id="MobiDB-lite"/>
    </source>
</evidence>
<dbReference type="PROSITE" id="PS50003">
    <property type="entry name" value="PH_DOMAIN"/>
    <property type="match status" value="1"/>
</dbReference>
<dbReference type="SUPFAM" id="SSF50729">
    <property type="entry name" value="PH domain-like"/>
    <property type="match status" value="1"/>
</dbReference>
<accession>A0A0B2VY51</accession>
<dbReference type="InterPro" id="IPR011993">
    <property type="entry name" value="PH-like_dom_sf"/>
</dbReference>
<gene>
    <name evidence="3" type="ORF">Tcan_03386</name>
</gene>
<evidence type="ECO:0000313" key="4">
    <source>
        <dbReference type="Proteomes" id="UP000031036"/>
    </source>
</evidence>
<name>A0A0B2VY51_TOXCA</name>
<reference evidence="3 4" key="1">
    <citation type="submission" date="2014-11" db="EMBL/GenBank/DDBJ databases">
        <title>Genetic blueprint of the zoonotic pathogen Toxocara canis.</title>
        <authorList>
            <person name="Zhu X.-Q."/>
            <person name="Korhonen P.K."/>
            <person name="Cai H."/>
            <person name="Young N.D."/>
            <person name="Nejsum P."/>
            <person name="von Samson-Himmelstjerna G."/>
            <person name="Boag P.R."/>
            <person name="Tan P."/>
            <person name="Li Q."/>
            <person name="Min J."/>
            <person name="Yang Y."/>
            <person name="Wang X."/>
            <person name="Fang X."/>
            <person name="Hall R.S."/>
            <person name="Hofmann A."/>
            <person name="Sternberg P.W."/>
            <person name="Jex A.R."/>
            <person name="Gasser R.B."/>
        </authorList>
    </citation>
    <scope>NUCLEOTIDE SEQUENCE [LARGE SCALE GENOMIC DNA]</scope>
    <source>
        <strain evidence="3">PN_DK_2014</strain>
    </source>
</reference>